<proteinExistence type="predicted"/>
<protein>
    <submittedName>
        <fullName evidence="1">Uncharacterized protein</fullName>
    </submittedName>
</protein>
<dbReference type="EMBL" id="OZ034816">
    <property type="protein sequence ID" value="CAL1373751.1"/>
    <property type="molecule type" value="Genomic_DNA"/>
</dbReference>
<dbReference type="Proteomes" id="UP001497516">
    <property type="component" value="Chromosome 3"/>
</dbReference>
<evidence type="ECO:0000313" key="2">
    <source>
        <dbReference type="Proteomes" id="UP001497516"/>
    </source>
</evidence>
<gene>
    <name evidence="1" type="ORF">LTRI10_LOCUS15666</name>
</gene>
<sequence>MNQVGKGKCTLAKFHVLGTVRGPFCLMMLYSDSEIAKASGKGTLGFIFLTLTARSFEKYLTNAFLIKPPVLPPPVKPHLIFLLYFLLALFLARNNQPAAKSGSETCVALFRLLGVCTCSWSLKVRGD</sequence>
<keyword evidence="2" id="KW-1185">Reference proteome</keyword>
<name>A0AAV2DJE2_9ROSI</name>
<accession>A0AAV2DJE2</accession>
<dbReference type="AlphaFoldDB" id="A0AAV2DJE2"/>
<evidence type="ECO:0000313" key="1">
    <source>
        <dbReference type="EMBL" id="CAL1373751.1"/>
    </source>
</evidence>
<organism evidence="1 2">
    <name type="scientific">Linum trigynum</name>
    <dbReference type="NCBI Taxonomy" id="586398"/>
    <lineage>
        <taxon>Eukaryota</taxon>
        <taxon>Viridiplantae</taxon>
        <taxon>Streptophyta</taxon>
        <taxon>Embryophyta</taxon>
        <taxon>Tracheophyta</taxon>
        <taxon>Spermatophyta</taxon>
        <taxon>Magnoliopsida</taxon>
        <taxon>eudicotyledons</taxon>
        <taxon>Gunneridae</taxon>
        <taxon>Pentapetalae</taxon>
        <taxon>rosids</taxon>
        <taxon>fabids</taxon>
        <taxon>Malpighiales</taxon>
        <taxon>Linaceae</taxon>
        <taxon>Linum</taxon>
    </lineage>
</organism>
<reference evidence="1 2" key="1">
    <citation type="submission" date="2024-04" db="EMBL/GenBank/DDBJ databases">
        <authorList>
            <person name="Fracassetti M."/>
        </authorList>
    </citation>
    <scope>NUCLEOTIDE SEQUENCE [LARGE SCALE GENOMIC DNA]</scope>
</reference>